<proteinExistence type="predicted"/>
<dbReference type="GO" id="GO:0005737">
    <property type="term" value="C:cytoplasm"/>
    <property type="evidence" value="ECO:0007669"/>
    <property type="project" value="GOC"/>
</dbReference>
<dbReference type="SUPFAM" id="SSF64356">
    <property type="entry name" value="SNARE-like"/>
    <property type="match status" value="1"/>
</dbReference>
<feature type="compositionally biased region" description="Low complexity" evidence="1">
    <location>
        <begin position="9"/>
        <end position="37"/>
    </location>
</feature>
<dbReference type="AlphaFoldDB" id="A0A9P8HSY5"/>
<evidence type="ECO:0000313" key="2">
    <source>
        <dbReference type="EMBL" id="KAH0536888.1"/>
    </source>
</evidence>
<name>A0A9P8HSY5_9PEZI</name>
<evidence type="ECO:0000313" key="3">
    <source>
        <dbReference type="Proteomes" id="UP000698800"/>
    </source>
</evidence>
<dbReference type="Gene3D" id="3.30.450.70">
    <property type="match status" value="1"/>
</dbReference>
<protein>
    <recommendedName>
        <fullName evidence="4">Trafficking particle complex subunit 2</fullName>
    </recommendedName>
</protein>
<dbReference type="EMBL" id="JAGHQL010000175">
    <property type="protein sequence ID" value="KAH0536888.1"/>
    <property type="molecule type" value="Genomic_DNA"/>
</dbReference>
<accession>A0A9P8HSY5</accession>
<feature type="non-terminal residue" evidence="2">
    <location>
        <position position="1"/>
    </location>
</feature>
<feature type="region of interest" description="Disordered" evidence="1">
    <location>
        <begin position="1"/>
        <end position="39"/>
    </location>
</feature>
<dbReference type="InterPro" id="IPR006722">
    <property type="entry name" value="Sedlin"/>
</dbReference>
<organism evidence="2 3">
    <name type="scientific">Glutinoglossum americanum</name>
    <dbReference type="NCBI Taxonomy" id="1670608"/>
    <lineage>
        <taxon>Eukaryota</taxon>
        <taxon>Fungi</taxon>
        <taxon>Dikarya</taxon>
        <taxon>Ascomycota</taxon>
        <taxon>Pezizomycotina</taxon>
        <taxon>Geoglossomycetes</taxon>
        <taxon>Geoglossales</taxon>
        <taxon>Geoglossaceae</taxon>
        <taxon>Glutinoglossum</taxon>
    </lineage>
</organism>
<evidence type="ECO:0000256" key="1">
    <source>
        <dbReference type="SAM" id="MobiDB-lite"/>
    </source>
</evidence>
<dbReference type="GO" id="GO:0006888">
    <property type="term" value="P:endoplasmic reticulum to Golgi vesicle-mediated transport"/>
    <property type="evidence" value="ECO:0007669"/>
    <property type="project" value="InterPro"/>
</dbReference>
<sequence length="91" mass="9418">FLLLHDPTASSSAGSASASAASAAPPASASSRSSIAANPTSPAAEEAVRQFFADVYEVWVKTLMNPFYEPERGVGSPVFRARVAAAGKKYL</sequence>
<evidence type="ECO:0008006" key="4">
    <source>
        <dbReference type="Google" id="ProtNLM"/>
    </source>
</evidence>
<gene>
    <name evidence="2" type="ORF">FGG08_006291</name>
</gene>
<keyword evidence="3" id="KW-1185">Reference proteome</keyword>
<dbReference type="OrthoDB" id="10252102at2759"/>
<dbReference type="Proteomes" id="UP000698800">
    <property type="component" value="Unassembled WGS sequence"/>
</dbReference>
<dbReference type="InterPro" id="IPR011012">
    <property type="entry name" value="Longin-like_dom_sf"/>
</dbReference>
<reference evidence="2" key="1">
    <citation type="submission" date="2021-03" db="EMBL/GenBank/DDBJ databases">
        <title>Comparative genomics and phylogenomic investigation of the class Geoglossomycetes provide insights into ecological specialization and systematics.</title>
        <authorList>
            <person name="Melie T."/>
            <person name="Pirro S."/>
            <person name="Miller A.N."/>
            <person name="Quandt A."/>
        </authorList>
    </citation>
    <scope>NUCLEOTIDE SEQUENCE</scope>
    <source>
        <strain evidence="2">GBOQ0MN5Z8</strain>
    </source>
</reference>
<dbReference type="Pfam" id="PF04628">
    <property type="entry name" value="Sedlin_N"/>
    <property type="match status" value="1"/>
</dbReference>
<comment type="caution">
    <text evidence="2">The sequence shown here is derived from an EMBL/GenBank/DDBJ whole genome shotgun (WGS) entry which is preliminary data.</text>
</comment>